<protein>
    <recommendedName>
        <fullName evidence="5">Mechanosensitive ion channel MscS domain-containing protein</fullName>
    </recommendedName>
</protein>
<dbReference type="EMBL" id="BNJQ01000015">
    <property type="protein sequence ID" value="GHP07234.1"/>
    <property type="molecule type" value="Genomic_DNA"/>
</dbReference>
<evidence type="ECO:0000259" key="5">
    <source>
        <dbReference type="Pfam" id="PF00924"/>
    </source>
</evidence>
<dbReference type="GO" id="GO:0006820">
    <property type="term" value="P:monoatomic anion transport"/>
    <property type="evidence" value="ECO:0007669"/>
    <property type="project" value="TreeGrafter"/>
</dbReference>
<feature type="compositionally biased region" description="Basic and acidic residues" evidence="3">
    <location>
        <begin position="301"/>
        <end position="311"/>
    </location>
</feature>
<feature type="transmembrane region" description="Helical" evidence="4">
    <location>
        <begin position="83"/>
        <end position="102"/>
    </location>
</feature>
<dbReference type="Proteomes" id="UP000660262">
    <property type="component" value="Unassembled WGS sequence"/>
</dbReference>
<dbReference type="PANTHER" id="PTHR31618">
    <property type="entry name" value="MECHANOSENSITIVE ION CHANNEL PROTEIN 5"/>
    <property type="match status" value="1"/>
</dbReference>
<evidence type="ECO:0000313" key="6">
    <source>
        <dbReference type="EMBL" id="GHP07234.1"/>
    </source>
</evidence>
<dbReference type="InterPro" id="IPR016688">
    <property type="entry name" value="MscS-like_plants/fungi"/>
</dbReference>
<feature type="transmembrane region" description="Helical" evidence="4">
    <location>
        <begin position="543"/>
        <end position="566"/>
    </location>
</feature>
<evidence type="ECO:0000256" key="1">
    <source>
        <dbReference type="ARBA" id="ARBA00004141"/>
    </source>
</evidence>
<keyword evidence="4" id="KW-0472">Membrane</keyword>
<evidence type="ECO:0000313" key="7">
    <source>
        <dbReference type="Proteomes" id="UP000660262"/>
    </source>
</evidence>
<comment type="caution">
    <text evidence="6">The sequence shown here is derived from an EMBL/GenBank/DDBJ whole genome shotgun (WGS) entry which is preliminary data.</text>
</comment>
<feature type="transmembrane region" description="Helical" evidence="4">
    <location>
        <begin position="572"/>
        <end position="590"/>
    </location>
</feature>
<dbReference type="GO" id="GO:0005886">
    <property type="term" value="C:plasma membrane"/>
    <property type="evidence" value="ECO:0007669"/>
    <property type="project" value="TreeGrafter"/>
</dbReference>
<keyword evidence="4" id="KW-1133">Transmembrane helix</keyword>
<accession>A0A830HJD3</accession>
<keyword evidence="4" id="KW-0812">Transmembrane</keyword>
<dbReference type="PANTHER" id="PTHR31618:SF1">
    <property type="entry name" value="EF-HAND DOMAIN-CONTAINING PROTEIN"/>
    <property type="match status" value="1"/>
</dbReference>
<feature type="compositionally biased region" description="Basic and acidic residues" evidence="3">
    <location>
        <begin position="47"/>
        <end position="66"/>
    </location>
</feature>
<evidence type="ECO:0000256" key="4">
    <source>
        <dbReference type="SAM" id="Phobius"/>
    </source>
</evidence>
<dbReference type="GO" id="GO:0008381">
    <property type="term" value="F:mechanosensitive monoatomic ion channel activity"/>
    <property type="evidence" value="ECO:0007669"/>
    <property type="project" value="TreeGrafter"/>
</dbReference>
<dbReference type="AlphaFoldDB" id="A0A830HJD3"/>
<feature type="compositionally biased region" description="Polar residues" evidence="3">
    <location>
        <begin position="10"/>
        <end position="27"/>
    </location>
</feature>
<evidence type="ECO:0000256" key="3">
    <source>
        <dbReference type="SAM" id="MobiDB-lite"/>
    </source>
</evidence>
<feature type="region of interest" description="Disordered" evidence="3">
    <location>
        <begin position="285"/>
        <end position="349"/>
    </location>
</feature>
<comment type="similarity">
    <text evidence="2">Belongs to the MscS (TC 1.A.23) family.</text>
</comment>
<gene>
    <name evidence="6" type="ORF">PPROV_000597600</name>
</gene>
<feature type="transmembrane region" description="Helical" evidence="4">
    <location>
        <begin position="183"/>
        <end position="203"/>
    </location>
</feature>
<evidence type="ECO:0000256" key="2">
    <source>
        <dbReference type="ARBA" id="ARBA00008017"/>
    </source>
</evidence>
<keyword evidence="7" id="KW-1185">Reference proteome</keyword>
<reference evidence="6" key="1">
    <citation type="submission" date="2020-10" db="EMBL/GenBank/DDBJ databases">
        <title>Unveiling of a novel bifunctional photoreceptor, Dualchrome1, isolated from a cosmopolitan green alga.</title>
        <authorList>
            <person name="Suzuki S."/>
            <person name="Kawachi M."/>
        </authorList>
    </citation>
    <scope>NUCLEOTIDE SEQUENCE</scope>
    <source>
        <strain evidence="6">NIES 2893</strain>
    </source>
</reference>
<comment type="subcellular location">
    <subcellularLocation>
        <location evidence="1">Membrane</location>
        <topology evidence="1">Multi-pass membrane protein</topology>
    </subcellularLocation>
</comment>
<feature type="compositionally biased region" description="Basic and acidic residues" evidence="3">
    <location>
        <begin position="28"/>
        <end position="38"/>
    </location>
</feature>
<feature type="region of interest" description="Disordered" evidence="3">
    <location>
        <begin position="441"/>
        <end position="462"/>
    </location>
</feature>
<feature type="transmembrane region" description="Helical" evidence="4">
    <location>
        <begin position="147"/>
        <end position="171"/>
    </location>
</feature>
<proteinExistence type="inferred from homology"/>
<name>A0A830HJD3_9CHLO</name>
<dbReference type="OrthoDB" id="544685at2759"/>
<organism evidence="6 7">
    <name type="scientific">Pycnococcus provasolii</name>
    <dbReference type="NCBI Taxonomy" id="41880"/>
    <lineage>
        <taxon>Eukaryota</taxon>
        <taxon>Viridiplantae</taxon>
        <taxon>Chlorophyta</taxon>
        <taxon>Pseudoscourfieldiophyceae</taxon>
        <taxon>Pseudoscourfieldiales</taxon>
        <taxon>Pycnococcaceae</taxon>
        <taxon>Pycnococcus</taxon>
    </lineage>
</organism>
<feature type="region of interest" description="Disordered" evidence="3">
    <location>
        <begin position="1"/>
        <end position="68"/>
    </location>
</feature>
<dbReference type="InterPro" id="IPR006685">
    <property type="entry name" value="MscS_channel_2nd"/>
</dbReference>
<feature type="domain" description="Mechanosensitive ion channel MscS" evidence="5">
    <location>
        <begin position="592"/>
        <end position="659"/>
    </location>
</feature>
<sequence>MEDKLEVISVHTTNVSSESYNDVQGTSSEKHTTARDGNARSSNTPEGKGEEPSQHTKDNANNDDAGKAASTCRDSRAAAYLKVLILPAVAVASGLLAYGRIYLRLNHLAIQLLEYCFWSVLGRLCAKHFVQMSAVAFEAVLQTDRAVYFLLTLSDPISRALTVIAMCLAWLFIMSSALKENELFNVILRVHVCIVLAVISHLIERITSSSLALHFQAKNQWDSLRSALRTEYFLVALSSSSKKRRAREREILRKRVVEAMSRQSKVVLSATHRFKRLLKPRVRNSVISSGNGEPNPPEADAPNKESRKDSFRSSSLKRLCMGGDGEEKKKGGNGKSASDSGMGTKPELRRDLSTASLCSTDDEMAHTSASDAASTDGINLTMRAVLKKESDAMSVSTEISDERDEALLMSVANAEDMPTALDVTRAASYLSSQGNLTITGALKRSRQSRGSEDEDGGLEITSRQEAEEYARNLYDHVRMRREPAVLPRDFEDFLPPELAKEAFEIFDDKGLGVLYQGDFLRTVVEVYRRRRGLARTLNDAEKVVTSIGTLINVVLGLANIFMYLGVFGLSMNSLWLVFSSLILATAFAFGQTVSQIFEAVTLLVLVHPMDVGDSIIWQNEKFFVTELGLRQIGLKTAMGVPMLVPTHKMAGTELRNLSRVSYFFDSVEFVVDMSLSKADIAKVEEALRVF</sequence>
<dbReference type="Pfam" id="PF00924">
    <property type="entry name" value="MS_channel_2nd"/>
    <property type="match status" value="1"/>
</dbReference>